<accession>A0AAN5S1F4</accession>
<dbReference type="Pfam" id="PF05656">
    <property type="entry name" value="DUF805"/>
    <property type="match status" value="1"/>
</dbReference>
<evidence type="ECO:0000313" key="2">
    <source>
        <dbReference type="EMBL" id="HAT3810746.1"/>
    </source>
</evidence>
<proteinExistence type="predicted"/>
<reference evidence="2" key="1">
    <citation type="journal article" date="2018" name="Genome Biol.">
        <title>SKESA: strategic k-mer extension for scrupulous assemblies.</title>
        <authorList>
            <person name="Souvorov A."/>
            <person name="Agarwala R."/>
            <person name="Lipman D.J."/>
        </authorList>
    </citation>
    <scope>NUCLEOTIDE SEQUENCE</scope>
    <source>
        <strain evidence="2">Morganella morganii ARLG-3209</strain>
    </source>
</reference>
<comment type="caution">
    <text evidence="2">The sequence shown here is derived from an EMBL/GenBank/DDBJ whole genome shotgun (WGS) entry which is preliminary data.</text>
</comment>
<dbReference type="AlphaFoldDB" id="A0AAN5S1F4"/>
<evidence type="ECO:0000313" key="3">
    <source>
        <dbReference type="Proteomes" id="UP000865968"/>
    </source>
</evidence>
<dbReference type="PANTHER" id="PTHR34980:SF2">
    <property type="entry name" value="INNER MEMBRANE PROTEIN YHAH-RELATED"/>
    <property type="match status" value="1"/>
</dbReference>
<feature type="transmembrane region" description="Helical" evidence="1">
    <location>
        <begin position="90"/>
        <end position="109"/>
    </location>
</feature>
<dbReference type="EMBL" id="DACSWI010000015">
    <property type="protein sequence ID" value="HAT3810746.1"/>
    <property type="molecule type" value="Genomic_DNA"/>
</dbReference>
<keyword evidence="1" id="KW-0472">Membrane</keyword>
<name>A0AAN5S1F4_MORMO</name>
<dbReference type="RefSeq" id="WP_262863038.1">
    <property type="nucleotide sequence ID" value="NZ_JAHTVY010000071.1"/>
</dbReference>
<protein>
    <submittedName>
        <fullName evidence="2">DUF805 domain-containing protein</fullName>
    </submittedName>
</protein>
<feature type="transmembrane region" description="Helical" evidence="1">
    <location>
        <begin position="56"/>
        <end position="78"/>
    </location>
</feature>
<evidence type="ECO:0000256" key="1">
    <source>
        <dbReference type="SAM" id="Phobius"/>
    </source>
</evidence>
<organism evidence="2 3">
    <name type="scientific">Morganella morganii</name>
    <name type="common">Proteus morganii</name>
    <dbReference type="NCBI Taxonomy" id="582"/>
    <lineage>
        <taxon>Bacteria</taxon>
        <taxon>Pseudomonadati</taxon>
        <taxon>Pseudomonadota</taxon>
        <taxon>Gammaproteobacteria</taxon>
        <taxon>Enterobacterales</taxon>
        <taxon>Morganellaceae</taxon>
        <taxon>Morganella</taxon>
    </lineage>
</organism>
<keyword evidence="1" id="KW-0812">Transmembrane</keyword>
<dbReference type="InterPro" id="IPR008523">
    <property type="entry name" value="DUF805"/>
</dbReference>
<feature type="transmembrane region" description="Helical" evidence="1">
    <location>
        <begin position="24"/>
        <end position="44"/>
    </location>
</feature>
<reference evidence="2" key="2">
    <citation type="submission" date="2020-10" db="EMBL/GenBank/DDBJ databases">
        <authorList>
            <consortium name="NCBI Pathogen Detection Project"/>
        </authorList>
    </citation>
    <scope>NUCLEOTIDE SEQUENCE</scope>
    <source>
        <strain evidence="2">Morganella morganii ARLG-3209</strain>
    </source>
</reference>
<dbReference type="GO" id="GO:0005886">
    <property type="term" value="C:plasma membrane"/>
    <property type="evidence" value="ECO:0007669"/>
    <property type="project" value="TreeGrafter"/>
</dbReference>
<dbReference type="PANTHER" id="PTHR34980">
    <property type="entry name" value="INNER MEMBRANE PROTEIN-RELATED-RELATED"/>
    <property type="match status" value="1"/>
</dbReference>
<keyword evidence="1" id="KW-1133">Transmembrane helix</keyword>
<dbReference type="Proteomes" id="UP000865968">
    <property type="component" value="Unassembled WGS sequence"/>
</dbReference>
<gene>
    <name evidence="2" type="ORF">I8608_003652</name>
</gene>
<sequence length="132" mass="15262">MDWYSDAININYFNFKGRARRKEYWMFVLIDTAIIVSLYLAILYFSDLYSRDFNAIGFVLTVFFVIYIIVTFIPSLSVTVRRLHDTGRSGWWLLALLIPFGGIIIFVFSCLDSHPGDNRFGPNPKTNHPVAP</sequence>